<dbReference type="Gene3D" id="3.20.20.80">
    <property type="entry name" value="Glycosidases"/>
    <property type="match status" value="1"/>
</dbReference>
<evidence type="ECO:0000313" key="1">
    <source>
        <dbReference type="EMBL" id="AOM83639.1"/>
    </source>
</evidence>
<protein>
    <submittedName>
        <fullName evidence="1">Uncharacterized protein</fullName>
    </submittedName>
</protein>
<dbReference type="AlphaFoldDB" id="A0A1D7QXB1"/>
<dbReference type="Proteomes" id="UP000094463">
    <property type="component" value="Chromosome"/>
</dbReference>
<dbReference type="RefSeq" id="WP_069365600.1">
    <property type="nucleotide sequence ID" value="NZ_CP012502.1"/>
</dbReference>
<dbReference type="PATRIC" id="fig|632773.3.peg.2402"/>
<reference evidence="1 2" key="1">
    <citation type="submission" date="2015-08" db="EMBL/GenBank/DDBJ databases">
        <title>The complete genome sequence of Bacillus beveridgei MLTeJB.</title>
        <authorList>
            <person name="Hanson T.E."/>
            <person name="Mesa C."/>
            <person name="Basesman S.M."/>
            <person name="Oremland R.S."/>
        </authorList>
    </citation>
    <scope>NUCLEOTIDE SEQUENCE [LARGE SCALE GENOMIC DNA]</scope>
    <source>
        <strain evidence="1 2">MLTeJB</strain>
    </source>
</reference>
<dbReference type="STRING" id="632773.BBEV_2298"/>
<dbReference type="InterPro" id="IPR017853">
    <property type="entry name" value="GH"/>
</dbReference>
<dbReference type="KEGG" id="bbev:BBEV_2298"/>
<sequence>MKKISLFSILILFLLALPAFIWIFQADELFEVAIINKTAPDESYREHQSISWLLNHYQYTQTDGSRYETAHDYYGFLPDEAEETFSVRDLPDSYEGTDLIYVADTYGVYEEDLPWTEGTQEDNPGPPSLVYGGFEREEWDAVKAGVTQHEADLIMEFNSFASPTPSDVRDDITDFLRVEWQGWIGRYFTTLDKQSGEIPGWITTRYETAGNEWTYEGEGFVLIHEFNEEIVVLADENEDLHDTSIRLLFTEAGINQFGLFDSPSYPYWFDILEADHEEEVLAHYSWDLTEQGQTKLDEHGIPSTFPAVLHHQKDRAQVYYFAGDFADIAEVPRFYQYKGYASIRSLLSNETIDPETNFFWKTYLPMMRTILAYLSEQPEEDSTSDEPDADVEQADLNGLSYPARVNDQAFEIYEDGDWNPFTFKGINIGMAKPGSFPGEAAISREEYDRWFEQIGEMHVNVIRNYTLHPPAFYESLYDYNQQADEPIYLLHGVWIDEEPLEETLDAFTPEIVDEFQHEMETIVDVIHGNATVEPEPGHASGNYTRDISPYVIGWVLGIEWYPVMVDQMLMDYPDLGDFSGSHIITDNAEPMEHWMAQQFDHLMDYEMSEYSSMRPLSFTNWVTTDNLDQPAEPSLEEDMATVDPNHIKPKDYAEEVGMFASYHVYPYYPDFLNIEEDYTEFIDHRGEPNNYAGYLQDLHASHDIPVLIAEFGIPASRGLTHRNPFGWNQGFMSESEQGEILTRLYEDIIEEGMLGGLIFTWQDEWFKRTWNTMDYDNPDRRPYWSNAQTNEQHFGLLSFDRLKVNVNGQDDWTDGQTITDKPNGRLTSLTVDHDERYLYLKSSIDDMDDAFWDDHQFEIFFSVRENEGIAVDLNDEGESMAADFHLTIEDDTNADLKIAGNYDTFLYDYHEESALTSEMASIDETFHPIRLALNREQTRPDTGEILPFEYYEAGELRFGIGDPDHREYDSLSDYYYAEDTGILEIRIPWMLLNARDPSQKEFVGDLWNEGTASSLTVDGIDLFAVISSDGEPVDSSLTVKRYGWDDWDLPEYEERLKESYFMVQELFSGMNDSLE</sequence>
<dbReference type="EMBL" id="CP012502">
    <property type="protein sequence ID" value="AOM83639.1"/>
    <property type="molecule type" value="Genomic_DNA"/>
</dbReference>
<dbReference type="SUPFAM" id="SSF51445">
    <property type="entry name" value="(Trans)glycosidases"/>
    <property type="match status" value="1"/>
</dbReference>
<organism evidence="1 2">
    <name type="scientific">Salisediminibacterium beveridgei</name>
    <dbReference type="NCBI Taxonomy" id="632773"/>
    <lineage>
        <taxon>Bacteria</taxon>
        <taxon>Bacillati</taxon>
        <taxon>Bacillota</taxon>
        <taxon>Bacilli</taxon>
        <taxon>Bacillales</taxon>
        <taxon>Bacillaceae</taxon>
        <taxon>Salisediminibacterium</taxon>
    </lineage>
</organism>
<accession>A0A1D7QXB1</accession>
<name>A0A1D7QXB1_9BACI</name>
<keyword evidence="2" id="KW-1185">Reference proteome</keyword>
<proteinExistence type="predicted"/>
<evidence type="ECO:0000313" key="2">
    <source>
        <dbReference type="Proteomes" id="UP000094463"/>
    </source>
</evidence>
<dbReference type="OrthoDB" id="916275at2"/>
<gene>
    <name evidence="1" type="ORF">BBEV_2298</name>
</gene>